<proteinExistence type="inferred from homology"/>
<dbReference type="Proteomes" id="UP000215244">
    <property type="component" value="Chromosome"/>
</dbReference>
<dbReference type="OrthoDB" id="9803739at2"/>
<dbReference type="GO" id="GO:0047661">
    <property type="term" value="F:amino-acid racemase activity"/>
    <property type="evidence" value="ECO:0007669"/>
    <property type="project" value="InterPro"/>
</dbReference>
<accession>A0A223V9R6</accession>
<protein>
    <submittedName>
        <fullName evidence="3">Aspartate racemase</fullName>
    </submittedName>
</protein>
<dbReference type="KEGG" id="marb:CJ263_19030"/>
<evidence type="ECO:0000313" key="4">
    <source>
        <dbReference type="Proteomes" id="UP000215244"/>
    </source>
</evidence>
<dbReference type="AlphaFoldDB" id="A0A223V9R6"/>
<evidence type="ECO:0000256" key="1">
    <source>
        <dbReference type="ARBA" id="ARBA00007847"/>
    </source>
</evidence>
<name>A0A223V9R6_9FLAO</name>
<reference evidence="3 4" key="1">
    <citation type="submission" date="2017-08" db="EMBL/GenBank/DDBJ databases">
        <title>The complete genome sequence of Maribacter sp. B1, isolated from deep-sea sediment.</title>
        <authorList>
            <person name="Wu Y.-H."/>
            <person name="Cheng H."/>
            <person name="Xu X.-W."/>
        </authorList>
    </citation>
    <scope>NUCLEOTIDE SEQUENCE [LARGE SCALE GENOMIC DNA]</scope>
    <source>
        <strain evidence="3 4">B1</strain>
    </source>
</reference>
<dbReference type="InterPro" id="IPR033134">
    <property type="entry name" value="Asp/Glu_racemase_AS_2"/>
</dbReference>
<dbReference type="PROSITE" id="PS00924">
    <property type="entry name" value="ASP_GLU_RACEMASE_2"/>
    <property type="match status" value="1"/>
</dbReference>
<dbReference type="SUPFAM" id="SSF53681">
    <property type="entry name" value="Aspartate/glutamate racemase"/>
    <property type="match status" value="2"/>
</dbReference>
<comment type="similarity">
    <text evidence="1">Belongs to the aspartate/glutamate racemases family.</text>
</comment>
<dbReference type="EMBL" id="CP022957">
    <property type="protein sequence ID" value="ASV32145.1"/>
    <property type="molecule type" value="Genomic_DNA"/>
</dbReference>
<dbReference type="InterPro" id="IPR015942">
    <property type="entry name" value="Asp/Glu/hydantoin_racemase"/>
</dbReference>
<keyword evidence="4" id="KW-1185">Reference proteome</keyword>
<dbReference type="InterPro" id="IPR001920">
    <property type="entry name" value="Asp/Glu_race"/>
</dbReference>
<dbReference type="Pfam" id="PF01177">
    <property type="entry name" value="Asp_Glu_race"/>
    <property type="match status" value="1"/>
</dbReference>
<evidence type="ECO:0000256" key="2">
    <source>
        <dbReference type="ARBA" id="ARBA00023235"/>
    </source>
</evidence>
<dbReference type="RefSeq" id="WP_094998718.1">
    <property type="nucleotide sequence ID" value="NZ_BMJL01000008.1"/>
</dbReference>
<gene>
    <name evidence="3" type="ORF">CJ263_19030</name>
</gene>
<dbReference type="NCBIfam" id="TIGR00035">
    <property type="entry name" value="asp_race"/>
    <property type="match status" value="1"/>
</dbReference>
<evidence type="ECO:0000313" key="3">
    <source>
        <dbReference type="EMBL" id="ASV32145.1"/>
    </source>
</evidence>
<dbReference type="PANTHER" id="PTHR21198:SF7">
    <property type="entry name" value="ASPARTATE-GLUTAMATE RACEMASE FAMILY"/>
    <property type="match status" value="1"/>
</dbReference>
<dbReference type="InterPro" id="IPR004380">
    <property type="entry name" value="Asp_race"/>
</dbReference>
<dbReference type="PANTHER" id="PTHR21198">
    <property type="entry name" value="GLUTAMATE RACEMASE"/>
    <property type="match status" value="1"/>
</dbReference>
<organism evidence="3 4">
    <name type="scientific">Maribacter cobaltidurans</name>
    <dbReference type="NCBI Taxonomy" id="1178778"/>
    <lineage>
        <taxon>Bacteria</taxon>
        <taxon>Pseudomonadati</taxon>
        <taxon>Bacteroidota</taxon>
        <taxon>Flavobacteriia</taxon>
        <taxon>Flavobacteriales</taxon>
        <taxon>Flavobacteriaceae</taxon>
        <taxon>Maribacter</taxon>
    </lineage>
</organism>
<sequence>MKKIGLIGGITWQSTQLYYQYLNEAANKALGESHSCKLILESVDFQEISEKQSNGDWESLNTDFAEIGKRLENAGAEVILIGANTMHLCADSIKENTGIPLLHIAEATGEAIIDQGLDKVLLLGTKYTMGLDFYKDILKNQFGITTMVPSEADQELVHSIIYTELAKGIIMPNSRKEYQAIIGKAEELGAQGVILGCTEIPLLIQQEHSNIPTFDTTQIHANAAVKFALAK</sequence>
<dbReference type="Gene3D" id="3.40.50.1860">
    <property type="match status" value="2"/>
</dbReference>
<keyword evidence="2" id="KW-0413">Isomerase</keyword>